<dbReference type="PROSITE" id="PS50005">
    <property type="entry name" value="TPR"/>
    <property type="match status" value="1"/>
</dbReference>
<evidence type="ECO:0000256" key="3">
    <source>
        <dbReference type="PROSITE-ProRule" id="PRU00339"/>
    </source>
</evidence>
<keyword evidence="2 3" id="KW-0802">TPR repeat</keyword>
<accession>A0A420HM25</accession>
<dbReference type="InterPro" id="IPR011990">
    <property type="entry name" value="TPR-like_helical_dom_sf"/>
</dbReference>
<dbReference type="AlphaFoldDB" id="A0A420HM25"/>
<evidence type="ECO:0000256" key="2">
    <source>
        <dbReference type="ARBA" id="ARBA00022803"/>
    </source>
</evidence>
<feature type="repeat" description="TPR" evidence="3">
    <location>
        <begin position="638"/>
        <end position="671"/>
    </location>
</feature>
<sequence>MTFPNEIFRDKSLNNLLFDLEALKDIPGLCELVTDYIRGDFDRILRSSTSQGLYNILVDNSFTCLSNSKKDLNFHDDSSDKLVAIHVFITGLSAFNAFLQANITGPYYGWDKIFPQDKEVKKKFLVSLDVDGNSIYQDTPHIELFCLARLVFSKIFPCFIEDVLVDCKLMSLRVNVFHQRLLFSFSGRRLVDSNLLQDIIDEYLINLEEEILGSQSTFSIEQKVQFSLEKAQIYIMQGIESKARKNIDMAKEIAGFNYALSGALGKRTKFQQTDISQLVVFAKSKKNREKIILEKSSVKSHEEQEASPVVMPQALELNNDTLLESIQFAKGVSKTPADTLPSELVELQPDDQPQLDPLDQIILLTEATLKDKFSPLDQLRSEEILPYATRVLNDKSTNWQIYTQALLVRSRIEFHRSRTIERSILQLQLIVDQIAADTQENSLSTTASEGIPEIKVTTFLPKAKPSESAPVQERLKYVFSMNALSKWELETELAFAWSAAGSFISALNIFKRLHMWAEVALCYHSVNQEDKARQIVRRQLYFSKKGEIMDKYEIDDDELADEGWEGEIRPNPLHAPRLWCILGDLDNDPSCWERAWEISQYRYPRAQRSLGEYFIKLGKLGKAREAYYKASVVHRQNADTWSRLGDLDLKLGNWEGSIYAFQQCIMLDDTNAKTYSNLGSTLLAKHAWLTSSQKAADNNKFEDKLGFQNENDKEENISSSEQTQDPIVFLRQALRAYKRAANLAYTNWKIWDNVLTISLRLSPPSYPDLLLALRNIIRIRAPSIGENSIDADALRFLINEVIRQQHVSNNNLSEASEASKGIYTPPRGSLAFVTLQFLQEDITPLLTTRTEIYELLEKIDLYRNDYSGALENATKAWRSIIHDESWLQEVSRWNAVVESTIRIVDALQNYGPMPSVTTTTKDITNNSSKSITYSTIEAAWKQKAKKAIKSVLGKAQDVWEDSDGWGILQQKLDDLSHD</sequence>
<evidence type="ECO:0000313" key="4">
    <source>
        <dbReference type="EMBL" id="RKF58491.1"/>
    </source>
</evidence>
<dbReference type="Gene3D" id="1.25.40.10">
    <property type="entry name" value="Tetratricopeptide repeat domain"/>
    <property type="match status" value="1"/>
</dbReference>
<dbReference type="Proteomes" id="UP000285405">
    <property type="component" value="Unassembled WGS sequence"/>
</dbReference>
<evidence type="ECO:0000256" key="1">
    <source>
        <dbReference type="ARBA" id="ARBA00022737"/>
    </source>
</evidence>
<dbReference type="PANTHER" id="PTHR16193:SF0">
    <property type="entry name" value="TETRATRICOPEPTIDE REPEAT PROTEIN 27"/>
    <property type="match status" value="1"/>
</dbReference>
<dbReference type="PANTHER" id="PTHR16193">
    <property type="entry name" value="TETRATRICOPEPTIDE REPEAT PROTEIN 27"/>
    <property type="match status" value="1"/>
</dbReference>
<dbReference type="SUPFAM" id="SSF48452">
    <property type="entry name" value="TPR-like"/>
    <property type="match status" value="1"/>
</dbReference>
<dbReference type="SMART" id="SM00028">
    <property type="entry name" value="TPR"/>
    <property type="match status" value="3"/>
</dbReference>
<gene>
    <name evidence="4" type="ORF">GcC1_182004</name>
</gene>
<dbReference type="EMBL" id="MCBR01018260">
    <property type="protein sequence ID" value="RKF58491.1"/>
    <property type="molecule type" value="Genomic_DNA"/>
</dbReference>
<keyword evidence="1" id="KW-0677">Repeat</keyword>
<reference evidence="4 5" key="1">
    <citation type="journal article" date="2018" name="BMC Genomics">
        <title>Comparative genome analyses reveal sequence features reflecting distinct modes of host-adaptation between dicot and monocot powdery mildew.</title>
        <authorList>
            <person name="Wu Y."/>
            <person name="Ma X."/>
            <person name="Pan Z."/>
            <person name="Kale S.D."/>
            <person name="Song Y."/>
            <person name="King H."/>
            <person name="Zhang Q."/>
            <person name="Presley C."/>
            <person name="Deng X."/>
            <person name="Wei C.I."/>
            <person name="Xiao S."/>
        </authorList>
    </citation>
    <scope>NUCLEOTIDE SEQUENCE [LARGE SCALE GENOMIC DNA]</scope>
    <source>
        <strain evidence="4">UCSC1</strain>
    </source>
</reference>
<dbReference type="OrthoDB" id="1936594at2759"/>
<proteinExistence type="predicted"/>
<dbReference type="InterPro" id="IPR044244">
    <property type="entry name" value="TTC27/Emw1"/>
</dbReference>
<name>A0A420HM25_9PEZI</name>
<organism evidence="4 5">
    <name type="scientific">Golovinomyces cichoracearum</name>
    <dbReference type="NCBI Taxonomy" id="62708"/>
    <lineage>
        <taxon>Eukaryota</taxon>
        <taxon>Fungi</taxon>
        <taxon>Dikarya</taxon>
        <taxon>Ascomycota</taxon>
        <taxon>Pezizomycotina</taxon>
        <taxon>Leotiomycetes</taxon>
        <taxon>Erysiphales</taxon>
        <taxon>Erysiphaceae</taxon>
        <taxon>Golovinomyces</taxon>
    </lineage>
</organism>
<protein>
    <submittedName>
        <fullName evidence="4">TPR repeat-containing protein C19B12.01</fullName>
    </submittedName>
</protein>
<comment type="caution">
    <text evidence="4">The sequence shown here is derived from an EMBL/GenBank/DDBJ whole genome shotgun (WGS) entry which is preliminary data.</text>
</comment>
<evidence type="ECO:0000313" key="5">
    <source>
        <dbReference type="Proteomes" id="UP000285405"/>
    </source>
</evidence>
<dbReference type="InterPro" id="IPR019734">
    <property type="entry name" value="TPR_rpt"/>
</dbReference>